<accession>A0AAP8QF73</accession>
<dbReference type="AlphaFoldDB" id="A0AAP8QF73"/>
<evidence type="ECO:0000313" key="2">
    <source>
        <dbReference type="Proteomes" id="UP000239759"/>
    </source>
</evidence>
<organism evidence="1 2">
    <name type="scientific">Brevibacillus laterosporus</name>
    <name type="common">Bacillus laterosporus</name>
    <dbReference type="NCBI Taxonomy" id="1465"/>
    <lineage>
        <taxon>Bacteria</taxon>
        <taxon>Bacillati</taxon>
        <taxon>Bacillota</taxon>
        <taxon>Bacilli</taxon>
        <taxon>Bacillales</taxon>
        <taxon>Paenibacillaceae</taxon>
        <taxon>Brevibacillus</taxon>
    </lineage>
</organism>
<protein>
    <submittedName>
        <fullName evidence="1">Uncharacterized protein</fullName>
    </submittedName>
</protein>
<proteinExistence type="predicted"/>
<dbReference type="GO" id="GO:0006302">
    <property type="term" value="P:double-strand break repair"/>
    <property type="evidence" value="ECO:0007669"/>
    <property type="project" value="UniProtKB-ARBA"/>
</dbReference>
<dbReference type="RefSeq" id="WP_104031114.1">
    <property type="nucleotide sequence ID" value="NZ_PRKQ01000005.1"/>
</dbReference>
<comment type="caution">
    <text evidence="1">The sequence shown here is derived from an EMBL/GenBank/DDBJ whole genome shotgun (WGS) entry which is preliminary data.</text>
</comment>
<dbReference type="InterPro" id="IPR042525">
    <property type="entry name" value="Rad52_Rad59_Rad22_sf"/>
</dbReference>
<reference evidence="1 2" key="1">
    <citation type="submission" date="2018-02" db="EMBL/GenBank/DDBJ databases">
        <title>Comparative analysis of genomes of three Brevibacillus laterosporus strains producers of potent antimicrobials isolated from silage.</title>
        <authorList>
            <person name="Kojic M."/>
            <person name="Miljkovic M."/>
            <person name="Studholme D."/>
            <person name="Filipic B."/>
        </authorList>
    </citation>
    <scope>NUCLEOTIDE SEQUENCE [LARGE SCALE GENOMIC DNA]</scope>
    <source>
        <strain evidence="1 2">BGSP11</strain>
    </source>
</reference>
<name>A0AAP8QF73_BRELA</name>
<dbReference type="EMBL" id="PRKQ01000005">
    <property type="protein sequence ID" value="PPB08816.1"/>
    <property type="molecule type" value="Genomic_DNA"/>
</dbReference>
<dbReference type="Proteomes" id="UP000239759">
    <property type="component" value="Unassembled WGS sequence"/>
</dbReference>
<evidence type="ECO:0000313" key="1">
    <source>
        <dbReference type="EMBL" id="PPB08816.1"/>
    </source>
</evidence>
<dbReference type="Gene3D" id="3.30.390.80">
    <property type="entry name" value="DNA repair protein Rad52/59/22"/>
    <property type="match status" value="1"/>
</dbReference>
<sequence length="207" mass="24418">MPFDHLNFEELQRLWNRIHKSLTEPFPNGTIQFRDPKEQKGAYIPSRVYIHRLNESVGSLWSWRITNEFIVKEANKIQVNGVLKILHREHEGIGFHDLRFYKDNPEKISNYEDAKRSAANRALSNACDQLEMGWEDLAPYRDWSDNPGIGIENKQSTKDKICVVCQKTLTNVDEEALKYYGIRNRYCEVHIPEHMTRKKEKFNPNNL</sequence>
<gene>
    <name evidence="1" type="ORF">C4A77_05875</name>
</gene>
<dbReference type="GO" id="GO:0006310">
    <property type="term" value="P:DNA recombination"/>
    <property type="evidence" value="ECO:0007669"/>
    <property type="project" value="UniProtKB-ARBA"/>
</dbReference>